<feature type="chain" id="PRO_5004181637" description="Protease" evidence="1">
    <location>
        <begin position="24"/>
        <end position="170"/>
    </location>
</feature>
<dbReference type="RefSeq" id="WP_011497047.1">
    <property type="nucleotide sequence ID" value="NC_007954.1"/>
</dbReference>
<dbReference type="Gene3D" id="2.60.40.2970">
    <property type="match status" value="1"/>
</dbReference>
<dbReference type="KEGG" id="sdn:Sden_2617"/>
<evidence type="ECO:0000313" key="3">
    <source>
        <dbReference type="Proteomes" id="UP000001982"/>
    </source>
</evidence>
<keyword evidence="1" id="KW-0732">Signal</keyword>
<evidence type="ECO:0000313" key="2">
    <source>
        <dbReference type="EMBL" id="ABE55896.1"/>
    </source>
</evidence>
<dbReference type="Proteomes" id="UP000001982">
    <property type="component" value="Chromosome"/>
</dbReference>
<dbReference type="EMBL" id="CP000302">
    <property type="protein sequence ID" value="ABE55896.1"/>
    <property type="molecule type" value="Genomic_DNA"/>
</dbReference>
<dbReference type="eggNOG" id="ENOG5032BV5">
    <property type="taxonomic scope" value="Bacteria"/>
</dbReference>
<proteinExistence type="predicted"/>
<accession>Q12KY0</accession>
<keyword evidence="3" id="KW-1185">Reference proteome</keyword>
<sequence length="170" mass="18651">MKIIIHALTGLLSLLLISSNANGHVIDDKHLDGALNMTSPISCSVTTTDEKRVILVSLTNHSSHTWQFLSWHTPFDAWFSRFMSITVLGGERDGETVQYQGALAKRGEPNLEDYETLASGVNLAVELDLAQAYELPAANYLITINPFELHPVGNDSQSFTLVCPTLKLAL</sequence>
<feature type="signal peptide" evidence="1">
    <location>
        <begin position="1"/>
        <end position="23"/>
    </location>
</feature>
<reference evidence="2 3" key="1">
    <citation type="submission" date="2006-03" db="EMBL/GenBank/DDBJ databases">
        <title>Complete sequence of Shewanella denitrificans OS217.</title>
        <authorList>
            <consortium name="US DOE Joint Genome Institute"/>
            <person name="Copeland A."/>
            <person name="Lucas S."/>
            <person name="Lapidus A."/>
            <person name="Barry K."/>
            <person name="Detter J.C."/>
            <person name="Glavina del Rio T."/>
            <person name="Hammon N."/>
            <person name="Israni S."/>
            <person name="Dalin E."/>
            <person name="Tice H."/>
            <person name="Pitluck S."/>
            <person name="Brettin T."/>
            <person name="Bruce D."/>
            <person name="Han C."/>
            <person name="Tapia R."/>
            <person name="Gilna P."/>
            <person name="Kiss H."/>
            <person name="Schmutz J."/>
            <person name="Larimer F."/>
            <person name="Land M."/>
            <person name="Hauser L."/>
            <person name="Kyrpides N."/>
            <person name="Lykidis A."/>
            <person name="Richardson P."/>
        </authorList>
    </citation>
    <scope>NUCLEOTIDE SEQUENCE [LARGE SCALE GENOMIC DNA]</scope>
    <source>
        <strain evidence="3">OS217 / ATCC BAA-1090 / DSM 15013</strain>
    </source>
</reference>
<dbReference type="HOGENOM" id="CLU_1569632_0_0_6"/>
<evidence type="ECO:0008006" key="4">
    <source>
        <dbReference type="Google" id="ProtNLM"/>
    </source>
</evidence>
<gene>
    <name evidence="2" type="ordered locus">Sden_2617</name>
</gene>
<evidence type="ECO:0000256" key="1">
    <source>
        <dbReference type="SAM" id="SignalP"/>
    </source>
</evidence>
<dbReference type="AlphaFoldDB" id="Q12KY0"/>
<dbReference type="STRING" id="318161.Sden_2617"/>
<protein>
    <recommendedName>
        <fullName evidence="4">Protease</fullName>
    </recommendedName>
</protein>
<dbReference type="OrthoDB" id="6226197at2"/>
<name>Q12KY0_SHEDO</name>
<organism evidence="2 3">
    <name type="scientific">Shewanella denitrificans (strain OS217 / ATCC BAA-1090 / DSM 15013)</name>
    <dbReference type="NCBI Taxonomy" id="318161"/>
    <lineage>
        <taxon>Bacteria</taxon>
        <taxon>Pseudomonadati</taxon>
        <taxon>Pseudomonadota</taxon>
        <taxon>Gammaproteobacteria</taxon>
        <taxon>Alteromonadales</taxon>
        <taxon>Shewanellaceae</taxon>
        <taxon>Shewanella</taxon>
    </lineage>
</organism>